<dbReference type="InterPro" id="IPR036852">
    <property type="entry name" value="Peptidase_S8/S53_dom_sf"/>
</dbReference>
<evidence type="ECO:0000313" key="3">
    <source>
        <dbReference type="EMBL" id="RSZ31633.1"/>
    </source>
</evidence>
<protein>
    <submittedName>
        <fullName evidence="3">S8 family peptidase</fullName>
    </submittedName>
</protein>
<feature type="domain" description="Peptidase S8/S53" evidence="2">
    <location>
        <begin position="318"/>
        <end position="669"/>
    </location>
</feature>
<evidence type="ECO:0000256" key="1">
    <source>
        <dbReference type="SAM" id="MobiDB-lite"/>
    </source>
</evidence>
<dbReference type="InterPro" id="IPR000209">
    <property type="entry name" value="Peptidase_S8/S53_dom"/>
</dbReference>
<sequence>MAPAMPERPLLVFPVARRIEPEAGRPRPSSKPHFPERGRQVERLGPQLASFREEFQRYSASIQRTVDGLEPETVLVIEIAGSVKDFKQAVDSTEGLEWLGEWDAEVEADDDFYEVNDRGERRQVPVSGRLFISMVSEAGMRELLGLWDMWQRGQALPRRRTKWRDVFAQTRVIRRWGIQETLDETGMLERWRELVEPLDNDSIVACQIELFYRQRPERRRGNEDAIRRLTAELDGVPLGGFIDMAPINFHAVKVGLPAGRVRDLIGALDAGQVDVDAQLFNFQGVMYFRPTGQAIPSDGQATPEEVAFEAAEEVAPPVVAILDGVPSIQHAALRGRVQLDDAFDLARLYQTGERRHGSSMASLIIHGEQPGGGSALSRQIYHIPVLQPDEYARGFGHRREHVPDTAFLEDRIERAVRRMLEGDGDLEPQAPGVKIINLSIGDPDRPFIRSPSPLARLLDYLAWRYKVLFCVSAGNYTGPIDLGMTHVAFSLLPPAERHATVVRAISNQLSARRLLAPAEALNVITVGALHTDESGAYVPGLRADLIDQPNVFSPATRFGHGFRRSMKPEVFLPGGRQLYDTPLVAGHSYIPSLQFRAPGQRVAFDSDAPGELSHTVYTRGTSNAAALATRAAAVVHEALAELRTVDGRPLPADKASVVIKALLVHGARHDEGTAGLLRASLRTPANGRKFREITGRYLGYGALDIQRVLECTEQRGTLVACDDISENEIHEYRLPVPVELSASSLWRRLVVTLAWFSPMNFAHRNLREARLGVQPLGKWEEVPLRLGRVNADHNQVLRGTVQHEVLEANDLIAAIVDGDTLTLRVTCKADATARLDEQIPYALAITLEVSEGVAVPIYTRLREGIRQQVRVAA</sequence>
<keyword evidence="4" id="KW-1185">Reference proteome</keyword>
<dbReference type="CDD" id="cd04847">
    <property type="entry name" value="Peptidases_S8_Subtilisin_like_2"/>
    <property type="match status" value="1"/>
</dbReference>
<dbReference type="Proteomes" id="UP000271137">
    <property type="component" value="Unassembled WGS sequence"/>
</dbReference>
<dbReference type="Pfam" id="PF00082">
    <property type="entry name" value="Peptidase_S8"/>
    <property type="match status" value="1"/>
</dbReference>
<evidence type="ECO:0000313" key="4">
    <source>
        <dbReference type="Proteomes" id="UP000271137"/>
    </source>
</evidence>
<feature type="region of interest" description="Disordered" evidence="1">
    <location>
        <begin position="21"/>
        <end position="42"/>
    </location>
</feature>
<dbReference type="SUPFAM" id="SSF52743">
    <property type="entry name" value="Subtilisin-like"/>
    <property type="match status" value="1"/>
</dbReference>
<name>A0ABY0A143_9BURK</name>
<organism evidence="3 4">
    <name type="scientific">Variovorax beijingensis</name>
    <dbReference type="NCBI Taxonomy" id="2496117"/>
    <lineage>
        <taxon>Bacteria</taxon>
        <taxon>Pseudomonadati</taxon>
        <taxon>Pseudomonadota</taxon>
        <taxon>Betaproteobacteria</taxon>
        <taxon>Burkholderiales</taxon>
        <taxon>Comamonadaceae</taxon>
        <taxon>Variovorax</taxon>
    </lineage>
</organism>
<dbReference type="InterPro" id="IPR034074">
    <property type="entry name" value="Y4bN_pept_dom"/>
</dbReference>
<accession>A0ABY0A143</accession>
<dbReference type="Gene3D" id="3.40.50.200">
    <property type="entry name" value="Peptidase S8/S53 domain"/>
    <property type="match status" value="1"/>
</dbReference>
<comment type="caution">
    <text evidence="3">The sequence shown here is derived from an EMBL/GenBank/DDBJ whole genome shotgun (WGS) entry which is preliminary data.</text>
</comment>
<proteinExistence type="predicted"/>
<gene>
    <name evidence="3" type="ORF">EJO66_22960</name>
</gene>
<reference evidence="3 4" key="1">
    <citation type="submission" date="2018-12" db="EMBL/GenBank/DDBJ databases">
        <title>The genome sequences of strain 502.</title>
        <authorList>
            <person name="Gao J."/>
            <person name="Sun J."/>
        </authorList>
    </citation>
    <scope>NUCLEOTIDE SEQUENCE [LARGE SCALE GENOMIC DNA]</scope>
    <source>
        <strain evidence="3 4">502</strain>
    </source>
</reference>
<evidence type="ECO:0000259" key="2">
    <source>
        <dbReference type="Pfam" id="PF00082"/>
    </source>
</evidence>
<dbReference type="EMBL" id="RXFQ01000015">
    <property type="protein sequence ID" value="RSZ31633.1"/>
    <property type="molecule type" value="Genomic_DNA"/>
</dbReference>
<feature type="compositionally biased region" description="Basic and acidic residues" evidence="1">
    <location>
        <begin position="33"/>
        <end position="42"/>
    </location>
</feature>